<keyword evidence="10" id="KW-0921">Nickel transport</keyword>
<feature type="transmembrane region" description="Helical" evidence="13">
    <location>
        <begin position="175"/>
        <end position="195"/>
    </location>
</feature>
<dbReference type="Proteomes" id="UP001321492">
    <property type="component" value="Unassembled WGS sequence"/>
</dbReference>
<evidence type="ECO:0000256" key="1">
    <source>
        <dbReference type="ARBA" id="ARBA00002510"/>
    </source>
</evidence>
<accession>A0ABT7AIB8</accession>
<feature type="transmembrane region" description="Helical" evidence="13">
    <location>
        <begin position="311"/>
        <end position="338"/>
    </location>
</feature>
<evidence type="ECO:0000256" key="4">
    <source>
        <dbReference type="ARBA" id="ARBA00022448"/>
    </source>
</evidence>
<comment type="function">
    <text evidence="1">Efflux system for nickel and cobalt.</text>
</comment>
<reference evidence="14 15" key="1">
    <citation type="submission" date="2023-05" db="EMBL/GenBank/DDBJ databases">
        <title>Chelatococcus sp. nov., a moderately thermophilic bacterium isolated from hot spring microbial mat.</title>
        <authorList>
            <person name="Hu C.-J."/>
            <person name="Li W.-J."/>
        </authorList>
    </citation>
    <scope>NUCLEOTIDE SEQUENCE [LARGE SCALE GENOMIC DNA]</scope>
    <source>
        <strain evidence="14 15">SYSU G07232</strain>
    </source>
</reference>
<name>A0ABT7AIB8_9HYPH</name>
<keyword evidence="4 13" id="KW-0813">Transport</keyword>
<dbReference type="InterPro" id="IPR011541">
    <property type="entry name" value="Ni/Co_transpt_high_affinity"/>
</dbReference>
<dbReference type="PANTHER" id="PTHR40659:SF1">
    <property type="entry name" value="NICKEL_COBALT EFFLUX SYSTEM RCNA"/>
    <property type="match status" value="1"/>
</dbReference>
<protein>
    <recommendedName>
        <fullName evidence="13">Nickel/cobalt efflux system</fullName>
    </recommendedName>
</protein>
<evidence type="ECO:0000256" key="5">
    <source>
        <dbReference type="ARBA" id="ARBA00022475"/>
    </source>
</evidence>
<organism evidence="14 15">
    <name type="scientific">Chelatococcus albus</name>
    <dbReference type="NCBI Taxonomy" id="3047466"/>
    <lineage>
        <taxon>Bacteria</taxon>
        <taxon>Pseudomonadati</taxon>
        <taxon>Pseudomonadota</taxon>
        <taxon>Alphaproteobacteria</taxon>
        <taxon>Hyphomicrobiales</taxon>
        <taxon>Chelatococcaceae</taxon>
        <taxon>Chelatococcus</taxon>
    </lineage>
</organism>
<evidence type="ECO:0000256" key="3">
    <source>
        <dbReference type="ARBA" id="ARBA00022426"/>
    </source>
</evidence>
<keyword evidence="7 13" id="KW-0812">Transmembrane</keyword>
<keyword evidence="8 13" id="KW-1133">Transmembrane helix</keyword>
<feature type="transmembrane region" description="Helical" evidence="13">
    <location>
        <begin position="21"/>
        <end position="42"/>
    </location>
</feature>
<feature type="transmembrane region" description="Helical" evidence="13">
    <location>
        <begin position="243"/>
        <end position="265"/>
    </location>
</feature>
<evidence type="ECO:0000313" key="14">
    <source>
        <dbReference type="EMBL" id="MDJ1158336.1"/>
    </source>
</evidence>
<evidence type="ECO:0000256" key="6">
    <source>
        <dbReference type="ARBA" id="ARBA00022596"/>
    </source>
</evidence>
<evidence type="ECO:0000256" key="7">
    <source>
        <dbReference type="ARBA" id="ARBA00022692"/>
    </source>
</evidence>
<keyword evidence="6" id="KW-0533">Nickel</keyword>
<keyword evidence="15" id="KW-1185">Reference proteome</keyword>
<comment type="subcellular location">
    <subcellularLocation>
        <location evidence="2 13">Cell membrane</location>
        <topology evidence="2 13">Multi-pass membrane protein</topology>
    </subcellularLocation>
</comment>
<dbReference type="InterPro" id="IPR051224">
    <property type="entry name" value="NiCoT_RcnA"/>
</dbReference>
<feature type="transmembrane region" description="Helical" evidence="13">
    <location>
        <begin position="139"/>
        <end position="163"/>
    </location>
</feature>
<comment type="similarity">
    <text evidence="13">Belongs to the NiCoT transporter (TC 2.A.52) family.</text>
</comment>
<evidence type="ECO:0000256" key="11">
    <source>
        <dbReference type="ARBA" id="ARBA00023136"/>
    </source>
</evidence>
<keyword evidence="9" id="KW-0406">Ion transport</keyword>
<comment type="caution">
    <text evidence="14">The sequence shown here is derived from an EMBL/GenBank/DDBJ whole genome shotgun (WGS) entry which is preliminary data.</text>
</comment>
<keyword evidence="5" id="KW-1003">Cell membrane</keyword>
<dbReference type="EMBL" id="JASJEV010000004">
    <property type="protein sequence ID" value="MDJ1158336.1"/>
    <property type="molecule type" value="Genomic_DNA"/>
</dbReference>
<dbReference type="PANTHER" id="PTHR40659">
    <property type="entry name" value="NICKEL/COBALT EFFLUX SYSTEM RCNA"/>
    <property type="match status" value="1"/>
</dbReference>
<evidence type="ECO:0000256" key="8">
    <source>
        <dbReference type="ARBA" id="ARBA00022989"/>
    </source>
</evidence>
<feature type="transmembrane region" description="Helical" evidence="13">
    <location>
        <begin position="271"/>
        <end position="299"/>
    </location>
</feature>
<evidence type="ECO:0000256" key="2">
    <source>
        <dbReference type="ARBA" id="ARBA00004651"/>
    </source>
</evidence>
<evidence type="ECO:0000313" key="15">
    <source>
        <dbReference type="Proteomes" id="UP001321492"/>
    </source>
</evidence>
<dbReference type="Pfam" id="PF03824">
    <property type="entry name" value="NicO"/>
    <property type="match status" value="2"/>
</dbReference>
<sequence>MSPTTAGPETLPRGGSPTARLAVALAALLVVGGLVALLGWLAGLSTPVPPPAPKNPFGTGLREAVPAATGLGGFILAVQSQFYRALTSAVAALKQDGAIWPLVGIGVAYGVFHAAGPGHGKGLISAYLVASERSLKRGLWMSLAAALLQAAVAIAIVALFALALGATARSINATAHTIELVSFGAVALVGAVLLWRKAGKFLTVRAMARGVTPARAGACDDHCDHVHLPPPDTIDRMRSWREVAGVVVAAGIRPCSGAIIVLVFALSQGLFAAGVAATLAMALGTALTTGALATLAVFAKAFALKLAGGRGLAGTVAVTGLEVLASAFVLVLGLALLAGLRASGLPS</sequence>
<evidence type="ECO:0000256" key="10">
    <source>
        <dbReference type="ARBA" id="ARBA00023112"/>
    </source>
</evidence>
<feature type="transmembrane region" description="Helical" evidence="13">
    <location>
        <begin position="98"/>
        <end position="118"/>
    </location>
</feature>
<dbReference type="RefSeq" id="WP_283740322.1">
    <property type="nucleotide sequence ID" value="NZ_JASJEV010000004.1"/>
</dbReference>
<keyword evidence="11 13" id="KW-0472">Membrane</keyword>
<gene>
    <name evidence="14" type="ORF">QNA08_08835</name>
</gene>
<evidence type="ECO:0000256" key="9">
    <source>
        <dbReference type="ARBA" id="ARBA00023065"/>
    </source>
</evidence>
<proteinExistence type="inferred from homology"/>
<keyword evidence="3" id="KW-0171">Cobalt transport</keyword>
<evidence type="ECO:0000256" key="13">
    <source>
        <dbReference type="RuleBase" id="RU362101"/>
    </source>
</evidence>
<evidence type="ECO:0000256" key="12">
    <source>
        <dbReference type="ARBA" id="ARBA00023285"/>
    </source>
</evidence>
<keyword evidence="12" id="KW-0170">Cobalt</keyword>